<gene>
    <name evidence="1" type="ORF">TR102427</name>
</gene>
<feature type="non-terminal residue" evidence="1">
    <location>
        <position position="1"/>
    </location>
</feature>
<dbReference type="EMBL" id="GEEE01018844">
    <property type="protein sequence ID" value="JAP44381.1"/>
    <property type="molecule type" value="Transcribed_RNA"/>
</dbReference>
<dbReference type="AlphaFoldDB" id="A0A0X3NX39"/>
<reference evidence="1" key="1">
    <citation type="submission" date="2016-01" db="EMBL/GenBank/DDBJ databases">
        <title>Reference transcriptome for the parasite Schistocephalus solidus: insights into the molecular evolution of parasitism.</title>
        <authorList>
            <person name="Hebert F.O."/>
            <person name="Grambauer S."/>
            <person name="Barber I."/>
            <person name="Landry C.R."/>
            <person name="Aubin-Horth N."/>
        </authorList>
    </citation>
    <scope>NUCLEOTIDE SEQUENCE</scope>
</reference>
<evidence type="ECO:0000313" key="1">
    <source>
        <dbReference type="EMBL" id="JAP44381.1"/>
    </source>
</evidence>
<proteinExistence type="predicted"/>
<protein>
    <submittedName>
        <fullName evidence="1">Uncharacterized protein</fullName>
    </submittedName>
</protein>
<organism evidence="1">
    <name type="scientific">Schistocephalus solidus</name>
    <name type="common">Tapeworm</name>
    <dbReference type="NCBI Taxonomy" id="70667"/>
    <lineage>
        <taxon>Eukaryota</taxon>
        <taxon>Metazoa</taxon>
        <taxon>Spiralia</taxon>
        <taxon>Lophotrochozoa</taxon>
        <taxon>Platyhelminthes</taxon>
        <taxon>Cestoda</taxon>
        <taxon>Eucestoda</taxon>
        <taxon>Diphyllobothriidea</taxon>
        <taxon>Diphyllobothriidae</taxon>
        <taxon>Schistocephalus</taxon>
    </lineage>
</organism>
<name>A0A0X3NX39_SCHSO</name>
<sequence length="173" mass="19766">DIVASYLKLRLLAYNLDAKAREKPACGLSLVNVPPPSSPLYEPFHQLLDLTQVESDIINCHSSEPSFRCFNVTYRLLRRTTTVSAWEFVSFALAYCGYVIHAELHHKPPLGPETLLMVCEPQMSLDRNEYRLQEMLPLRRFIENEILPAICMELSDSLLVYHSSPTTPPRPVH</sequence>
<accession>A0A0X3NX39</accession>